<dbReference type="InterPro" id="IPR052709">
    <property type="entry name" value="Transposase-MT_Hybrid"/>
</dbReference>
<accession>A0A154PPX0</accession>
<gene>
    <name evidence="2" type="ORF">WN55_06311</name>
</gene>
<dbReference type="STRING" id="178035.A0A154PPX0"/>
<evidence type="ECO:0000313" key="3">
    <source>
        <dbReference type="Proteomes" id="UP000076502"/>
    </source>
</evidence>
<dbReference type="GO" id="GO:0008168">
    <property type="term" value="F:methyltransferase activity"/>
    <property type="evidence" value="ECO:0007669"/>
    <property type="project" value="UniProtKB-KW"/>
</dbReference>
<dbReference type="InterPro" id="IPR036397">
    <property type="entry name" value="RNaseH_sf"/>
</dbReference>
<feature type="domain" description="DUF4817" evidence="1">
    <location>
        <begin position="5"/>
        <end position="55"/>
    </location>
</feature>
<dbReference type="EMBL" id="KQ435023">
    <property type="protein sequence ID" value="KZC13929.1"/>
    <property type="molecule type" value="Genomic_DNA"/>
</dbReference>
<evidence type="ECO:0000313" key="2">
    <source>
        <dbReference type="EMBL" id="KZC13929.1"/>
    </source>
</evidence>
<keyword evidence="2" id="KW-0808">Transferase</keyword>
<dbReference type="Gene3D" id="3.30.420.10">
    <property type="entry name" value="Ribonuclease H-like superfamily/Ribonuclease H"/>
    <property type="match status" value="1"/>
</dbReference>
<dbReference type="Pfam" id="PF16087">
    <property type="entry name" value="DUF4817"/>
    <property type="match status" value="1"/>
</dbReference>
<proteinExistence type="predicted"/>
<evidence type="ECO:0000259" key="1">
    <source>
        <dbReference type="Pfam" id="PF16087"/>
    </source>
</evidence>
<dbReference type="GO" id="GO:0003676">
    <property type="term" value="F:nucleic acid binding"/>
    <property type="evidence" value="ECO:0007669"/>
    <property type="project" value="InterPro"/>
</dbReference>
<dbReference type="PANTHER" id="PTHR46060">
    <property type="entry name" value="MARINER MOS1 TRANSPOSASE-LIKE PROTEIN"/>
    <property type="match status" value="1"/>
</dbReference>
<name>A0A154PPX0_DUFNO</name>
<dbReference type="Proteomes" id="UP000076502">
    <property type="component" value="Unassembled WGS sequence"/>
</dbReference>
<reference evidence="2 3" key="1">
    <citation type="submission" date="2015-07" db="EMBL/GenBank/DDBJ databases">
        <title>The genome of Dufourea novaeangliae.</title>
        <authorList>
            <person name="Pan H."/>
            <person name="Kapheim K."/>
        </authorList>
    </citation>
    <scope>NUCLEOTIDE SEQUENCE [LARGE SCALE GENOMIC DNA]</scope>
    <source>
        <strain evidence="2">0120121106</strain>
        <tissue evidence="2">Whole body</tissue>
    </source>
</reference>
<dbReference type="AlphaFoldDB" id="A0A154PPX0"/>
<keyword evidence="3" id="KW-1185">Reference proteome</keyword>
<protein>
    <submittedName>
        <fullName evidence="2">Histone-lysine N-methyltransferase SETMAR</fullName>
    </submittedName>
</protein>
<dbReference type="GO" id="GO:0032259">
    <property type="term" value="P:methylation"/>
    <property type="evidence" value="ECO:0007669"/>
    <property type="project" value="UniProtKB-KW"/>
</dbReference>
<dbReference type="OrthoDB" id="10033972at2759"/>
<dbReference type="InterPro" id="IPR032135">
    <property type="entry name" value="DUF4817"/>
</dbReference>
<organism evidence="2 3">
    <name type="scientific">Dufourea novaeangliae</name>
    <name type="common">Sweat bee</name>
    <dbReference type="NCBI Taxonomy" id="178035"/>
    <lineage>
        <taxon>Eukaryota</taxon>
        <taxon>Metazoa</taxon>
        <taxon>Ecdysozoa</taxon>
        <taxon>Arthropoda</taxon>
        <taxon>Hexapoda</taxon>
        <taxon>Insecta</taxon>
        <taxon>Pterygota</taxon>
        <taxon>Neoptera</taxon>
        <taxon>Endopterygota</taxon>
        <taxon>Hymenoptera</taxon>
        <taxon>Apocrita</taxon>
        <taxon>Aculeata</taxon>
        <taxon>Apoidea</taxon>
        <taxon>Anthophila</taxon>
        <taxon>Halictidae</taxon>
        <taxon>Rophitinae</taxon>
        <taxon>Dufourea</taxon>
    </lineage>
</organism>
<sequence length="545" mass="63199">MVKFTNEQRLEIIKTYYRNSESVVATLRALTPIFGRNNRPTRQAVRAMVNKFESTYSLLNTPVPVRQRTGRSIENIAAVRASVQNEPNQSIPRRSQELGICQTTLWRILLKDLHLHPYKIKLTQELKPLDHLKRRNFSDFVLQKFEENPEFHQKIIFSDEAHFWLNGFVNKQNMRYWTATNPHVLHETPLHPQTKNVHKIDLKDRKMKLREIADTLKISEGSVFTILHENLGMRKLLSKWVPRLLTPDQKQQRSLKTMVKLDELRFELLPHPPYSPDLAPSDYWLFADMKKMLQGKKFGSNEEVIAETEAYFESKDKSFYIKGIERLEERWNECITLEGEYWQLMGLQEADPDQCGLLYFESCERKGFSRGVAAAYALTPNSVGGCGVEPCSRMGMVLARERDGKWYTTEVRKEMRSLCVGLGAWEERLGRLGWHPRKERMDDVRVELLKGWGMRESVIVGRVVGRLVPVARVTPQPVSGPGLLPPADDFWDVDRVPVQVRGALKRDVLEEGKEGKWMHKGAGELAHELRRRMSRRVYSGYMAGE</sequence>
<keyword evidence="2" id="KW-0489">Methyltransferase</keyword>
<dbReference type="PANTHER" id="PTHR46060:SF1">
    <property type="entry name" value="MARINER MOS1 TRANSPOSASE-LIKE PROTEIN"/>
    <property type="match status" value="1"/>
</dbReference>